<dbReference type="CTD" id="8232755"/>
<evidence type="ECO:0000256" key="1">
    <source>
        <dbReference type="ARBA" id="ARBA00004496"/>
    </source>
</evidence>
<name>E0VB00_PEDHC</name>
<dbReference type="PROSITE" id="PS00759">
    <property type="entry name" value="ARGE_DAPE_CPG2_2"/>
    <property type="match status" value="1"/>
</dbReference>
<dbReference type="InterPro" id="IPR010159">
    <property type="entry name" value="N-acyl_aa_amidohydrolase"/>
</dbReference>
<dbReference type="eggNOG" id="KOG2275">
    <property type="taxonomic scope" value="Eukaryota"/>
</dbReference>
<feature type="domain" description="Peptidase M20 dimerisation" evidence="11">
    <location>
        <begin position="191"/>
        <end position="298"/>
    </location>
</feature>
<dbReference type="GeneID" id="8232755"/>
<dbReference type="Gene3D" id="1.10.150.900">
    <property type="match status" value="1"/>
</dbReference>
<evidence type="ECO:0000256" key="6">
    <source>
        <dbReference type="ARBA" id="ARBA00022801"/>
    </source>
</evidence>
<dbReference type="OMA" id="MDCVETI"/>
<dbReference type="FunFam" id="3.30.70.360:FF:000005">
    <property type="entry name" value="Putative Aminoacylase-1"/>
    <property type="match status" value="1"/>
</dbReference>
<dbReference type="PROSITE" id="PS00758">
    <property type="entry name" value="ARGE_DAPE_CPG2_1"/>
    <property type="match status" value="1"/>
</dbReference>
<dbReference type="Gene3D" id="3.40.630.10">
    <property type="entry name" value="Zn peptidases"/>
    <property type="match status" value="1"/>
</dbReference>
<comment type="subcellular location">
    <subcellularLocation>
        <location evidence="1">Cytoplasm</location>
    </subcellularLocation>
</comment>
<keyword evidence="6 12" id="KW-0378">Hydrolase</keyword>
<feature type="binding site" evidence="10">
    <location>
        <position position="150"/>
    </location>
    <ligand>
        <name>Zn(2+)</name>
        <dbReference type="ChEBI" id="CHEBI:29105"/>
        <label>2</label>
    </ligand>
</feature>
<feature type="binding site" evidence="10">
    <location>
        <position position="375"/>
    </location>
    <ligand>
        <name>Zn(2+)</name>
        <dbReference type="ChEBI" id="CHEBI:29105"/>
        <label>2</label>
    </ligand>
</feature>
<keyword evidence="14" id="KW-1185">Reference proteome</keyword>
<dbReference type="EC" id="3.5.1.14" evidence="3"/>
<feature type="binding site" evidence="10">
    <location>
        <position position="115"/>
    </location>
    <ligand>
        <name>Zn(2+)</name>
        <dbReference type="ChEBI" id="CHEBI:29105"/>
        <label>1</label>
    </ligand>
</feature>
<dbReference type="PANTHER" id="PTHR45892:SF1">
    <property type="entry name" value="AMINOACYLASE-1"/>
    <property type="match status" value="1"/>
</dbReference>
<comment type="similarity">
    <text evidence="2">Belongs to the peptidase M20A family.</text>
</comment>
<dbReference type="GO" id="GO:0006520">
    <property type="term" value="P:amino acid metabolic process"/>
    <property type="evidence" value="ECO:0007669"/>
    <property type="project" value="InterPro"/>
</dbReference>
<evidence type="ECO:0000259" key="11">
    <source>
        <dbReference type="Pfam" id="PF07687"/>
    </source>
</evidence>
<dbReference type="GO" id="GO:0005737">
    <property type="term" value="C:cytoplasm"/>
    <property type="evidence" value="ECO:0007669"/>
    <property type="project" value="UniProtKB-SubCell"/>
</dbReference>
<feature type="binding site" evidence="10">
    <location>
        <position position="115"/>
    </location>
    <ligand>
        <name>Zn(2+)</name>
        <dbReference type="ChEBI" id="CHEBI:29105"/>
        <label>2</label>
    </ligand>
</feature>
<sequence length="404" mass="46048">MTDSGLEKKLNEIAVENFRKYLRIPSVQPNVNYEECVKFLTQQGKELNLDVKIFEIVKNKPIVILTKRGTNSRLPSILLNSHMDVVPVFPEFWKYGPFDANVDENGNIYGRGAQDMKCVAIQYLEALRRLIRKNVQFKRDIHLSFVPDEEIGGIDGMKKFVYTSDFTELNVGFALDEGYSSPTSTVYVFNAERNIWQIEFICSGSEGHGSLLLENTAGEKMEKLISKIMSFRQTQVEKLKLNNNLTIGDVTTVNLTMLKGGVEANVIPPRLSATFDFRLSLDVDLVDFENQIKKWIKDSGDGIEMKWIQKNSRINPTKVDESNLFWMKIKEQFDLMNIKYKISTFPGGTDGRYCREVGIPVIGLSPIMNTPVLLHAHDEFLNKDIFIKGIDIYEKLIPAIANQV</sequence>
<dbReference type="VEuPathDB" id="VectorBase:PHUM047660"/>
<dbReference type="EMBL" id="DS235019">
    <property type="protein sequence ID" value="EEB10556.1"/>
    <property type="molecule type" value="Genomic_DNA"/>
</dbReference>
<dbReference type="STRING" id="121224.E0VB00"/>
<keyword evidence="5 10" id="KW-0479">Metal-binding</keyword>
<evidence type="ECO:0000313" key="14">
    <source>
        <dbReference type="Proteomes" id="UP000009046"/>
    </source>
</evidence>
<protein>
    <recommendedName>
        <fullName evidence="3">N-acyl-aliphatic-L-amino acid amidohydrolase</fullName>
        <ecNumber evidence="3">3.5.1.14</ecNumber>
    </recommendedName>
    <alternativeName>
        <fullName evidence="8">N-acyl-L-amino-acid amidohydrolase</fullName>
    </alternativeName>
</protein>
<evidence type="ECO:0000256" key="4">
    <source>
        <dbReference type="ARBA" id="ARBA00022490"/>
    </source>
</evidence>
<evidence type="ECO:0000256" key="3">
    <source>
        <dbReference type="ARBA" id="ARBA00011913"/>
    </source>
</evidence>
<evidence type="ECO:0000256" key="2">
    <source>
        <dbReference type="ARBA" id="ARBA00006247"/>
    </source>
</evidence>
<dbReference type="SUPFAM" id="SSF55031">
    <property type="entry name" value="Bacterial exopeptidase dimerisation domain"/>
    <property type="match status" value="1"/>
</dbReference>
<dbReference type="PIRSF" id="PIRSF036696">
    <property type="entry name" value="ACY-1"/>
    <property type="match status" value="1"/>
</dbReference>
<dbReference type="RefSeq" id="XP_002423294.1">
    <property type="nucleotide sequence ID" value="XM_002423249.1"/>
</dbReference>
<evidence type="ECO:0000256" key="9">
    <source>
        <dbReference type="PIRSR" id="PIRSR036696-1"/>
    </source>
</evidence>
<evidence type="ECO:0000256" key="5">
    <source>
        <dbReference type="ARBA" id="ARBA00022723"/>
    </source>
</evidence>
<evidence type="ECO:0000256" key="10">
    <source>
        <dbReference type="PIRSR" id="PIRSR036696-2"/>
    </source>
</evidence>
<dbReference type="InterPro" id="IPR036264">
    <property type="entry name" value="Bact_exopeptidase_dim_dom"/>
</dbReference>
<accession>E0VB00</accession>
<dbReference type="Proteomes" id="UP000009046">
    <property type="component" value="Unassembled WGS sequence"/>
</dbReference>
<feature type="active site" evidence="9">
    <location>
        <position position="84"/>
    </location>
</feature>
<evidence type="ECO:0000313" key="13">
    <source>
        <dbReference type="EnsemblMetazoa" id="PHUM047660-PA"/>
    </source>
</evidence>
<dbReference type="Gene3D" id="3.30.70.360">
    <property type="match status" value="1"/>
</dbReference>
<dbReference type="Pfam" id="PF07687">
    <property type="entry name" value="M20_dimer"/>
    <property type="match status" value="1"/>
</dbReference>
<comment type="cofactor">
    <cofactor evidence="10">
        <name>Zn(2+)</name>
        <dbReference type="ChEBI" id="CHEBI:29105"/>
    </cofactor>
    <text evidence="10">Binds 2 Zn(2+) ions per subunit.</text>
</comment>
<dbReference type="InterPro" id="IPR052083">
    <property type="entry name" value="Aminoacylase-1_M20A"/>
</dbReference>
<dbReference type="GO" id="GO:0046872">
    <property type="term" value="F:metal ion binding"/>
    <property type="evidence" value="ECO:0007669"/>
    <property type="project" value="UniProtKB-KW"/>
</dbReference>
<dbReference type="KEGG" id="phu:Phum_PHUM047660"/>
<dbReference type="InterPro" id="IPR001261">
    <property type="entry name" value="ArgE/DapE_CS"/>
</dbReference>
<dbReference type="NCBIfam" id="TIGR01880">
    <property type="entry name" value="Ac-peptdase-euk"/>
    <property type="match status" value="1"/>
</dbReference>
<evidence type="ECO:0000256" key="8">
    <source>
        <dbReference type="ARBA" id="ARBA00029656"/>
    </source>
</evidence>
<dbReference type="FunFam" id="3.40.630.10:FF:000019">
    <property type="entry name" value="Aminoacylase 1"/>
    <property type="match status" value="1"/>
</dbReference>
<dbReference type="InParanoid" id="E0VB00"/>
<dbReference type="EnsemblMetazoa" id="PHUM047660-RA">
    <property type="protein sequence ID" value="PHUM047660-PA"/>
    <property type="gene ID" value="PHUM047660"/>
</dbReference>
<feature type="binding site" evidence="10">
    <location>
        <position position="177"/>
    </location>
    <ligand>
        <name>Zn(2+)</name>
        <dbReference type="ChEBI" id="CHEBI:29105"/>
        <label>1</label>
    </ligand>
</feature>
<evidence type="ECO:0000313" key="12">
    <source>
        <dbReference type="EMBL" id="EEB10556.1"/>
    </source>
</evidence>
<keyword evidence="4" id="KW-0963">Cytoplasm</keyword>
<organism>
    <name type="scientific">Pediculus humanus subsp. corporis</name>
    <name type="common">Body louse</name>
    <dbReference type="NCBI Taxonomy" id="121224"/>
    <lineage>
        <taxon>Eukaryota</taxon>
        <taxon>Metazoa</taxon>
        <taxon>Ecdysozoa</taxon>
        <taxon>Arthropoda</taxon>
        <taxon>Hexapoda</taxon>
        <taxon>Insecta</taxon>
        <taxon>Pterygota</taxon>
        <taxon>Neoptera</taxon>
        <taxon>Paraneoptera</taxon>
        <taxon>Psocodea</taxon>
        <taxon>Troctomorpha</taxon>
        <taxon>Phthiraptera</taxon>
        <taxon>Anoplura</taxon>
        <taxon>Pediculidae</taxon>
        <taxon>Pediculus</taxon>
    </lineage>
</organism>
<feature type="binding site" evidence="10">
    <location>
        <position position="82"/>
    </location>
    <ligand>
        <name>Zn(2+)</name>
        <dbReference type="ChEBI" id="CHEBI:29105"/>
        <label>1</label>
    </ligand>
</feature>
<keyword evidence="7 10" id="KW-0862">Zinc</keyword>
<dbReference type="PANTHER" id="PTHR45892">
    <property type="entry name" value="AMINOACYLASE-1"/>
    <property type="match status" value="1"/>
</dbReference>
<reference evidence="12" key="2">
    <citation type="submission" date="2007-04" db="EMBL/GenBank/DDBJ databases">
        <title>The genome of the human body louse.</title>
        <authorList>
            <consortium name="The Human Body Louse Genome Consortium"/>
            <person name="Kirkness E."/>
            <person name="Walenz B."/>
            <person name="Hass B."/>
            <person name="Bruggner R."/>
            <person name="Strausberg R."/>
        </authorList>
    </citation>
    <scope>NUCLEOTIDE SEQUENCE</scope>
    <source>
        <strain evidence="12">USDA</strain>
    </source>
</reference>
<reference evidence="12" key="1">
    <citation type="submission" date="2007-04" db="EMBL/GenBank/DDBJ databases">
        <title>Annotation of Pediculus humanus corporis strain USDA.</title>
        <authorList>
            <person name="Kirkness E."/>
            <person name="Hannick L."/>
            <person name="Hass B."/>
            <person name="Bruggner R."/>
            <person name="Lawson D."/>
            <person name="Bidwell S."/>
            <person name="Joardar V."/>
            <person name="Caler E."/>
            <person name="Walenz B."/>
            <person name="Inman J."/>
            <person name="Schobel S."/>
            <person name="Galinsky K."/>
            <person name="Amedeo P."/>
            <person name="Strausberg R."/>
        </authorList>
    </citation>
    <scope>NUCLEOTIDE SEQUENCE</scope>
    <source>
        <strain evidence="12">USDA</strain>
    </source>
</reference>
<dbReference type="HOGENOM" id="CLU_021802_5_0_1"/>
<proteinExistence type="inferred from homology"/>
<dbReference type="SUPFAM" id="SSF53187">
    <property type="entry name" value="Zn-dependent exopeptidases"/>
    <property type="match status" value="1"/>
</dbReference>
<evidence type="ECO:0000256" key="7">
    <source>
        <dbReference type="ARBA" id="ARBA00022833"/>
    </source>
</evidence>
<gene>
    <name evidence="13" type="primary">8232755</name>
    <name evidence="12" type="ORF">Phum_PHUM047660</name>
</gene>
<dbReference type="EMBL" id="AAZO01000560">
    <property type="status" value="NOT_ANNOTATED_CDS"/>
    <property type="molecule type" value="Genomic_DNA"/>
</dbReference>
<feature type="active site" description="Proton acceptor" evidence="9">
    <location>
        <position position="149"/>
    </location>
</feature>
<dbReference type="InterPro" id="IPR002933">
    <property type="entry name" value="Peptidase_M20"/>
</dbReference>
<dbReference type="AlphaFoldDB" id="E0VB00"/>
<dbReference type="Pfam" id="PF01546">
    <property type="entry name" value="Peptidase_M20"/>
    <property type="match status" value="1"/>
</dbReference>
<reference evidence="13" key="3">
    <citation type="submission" date="2021-02" db="UniProtKB">
        <authorList>
            <consortium name="EnsemblMetazoa"/>
        </authorList>
    </citation>
    <scope>IDENTIFICATION</scope>
    <source>
        <strain evidence="13">USDA</strain>
    </source>
</reference>
<dbReference type="GO" id="GO:0004046">
    <property type="term" value="F:aminoacylase activity"/>
    <property type="evidence" value="ECO:0007669"/>
    <property type="project" value="UniProtKB-EC"/>
</dbReference>
<dbReference type="OrthoDB" id="3064516at2759"/>
<dbReference type="FunCoup" id="E0VB00">
    <property type="interactions" value="222"/>
</dbReference>
<dbReference type="InterPro" id="IPR011650">
    <property type="entry name" value="Peptidase_M20_dimer"/>
</dbReference>